<protein>
    <submittedName>
        <fullName evidence="2">Uncharacterized protein</fullName>
    </submittedName>
</protein>
<accession>A0A5B7HZS5</accession>
<sequence length="95" mass="10806">MVLLGEKFDYSKVELTEQQKRVARCRAKSFLALPPMAKYHVTILPKANSSQTSKNQFSPEKKTNNGHYFPGQTKEGQSSPGQDKKKRIIKLKKPN</sequence>
<dbReference type="Proteomes" id="UP000324222">
    <property type="component" value="Unassembled WGS sequence"/>
</dbReference>
<feature type="compositionally biased region" description="Basic residues" evidence="1">
    <location>
        <begin position="84"/>
        <end position="95"/>
    </location>
</feature>
<proteinExistence type="predicted"/>
<organism evidence="2 3">
    <name type="scientific">Portunus trituberculatus</name>
    <name type="common">Swimming crab</name>
    <name type="synonym">Neptunus trituberculatus</name>
    <dbReference type="NCBI Taxonomy" id="210409"/>
    <lineage>
        <taxon>Eukaryota</taxon>
        <taxon>Metazoa</taxon>
        <taxon>Ecdysozoa</taxon>
        <taxon>Arthropoda</taxon>
        <taxon>Crustacea</taxon>
        <taxon>Multicrustacea</taxon>
        <taxon>Malacostraca</taxon>
        <taxon>Eumalacostraca</taxon>
        <taxon>Eucarida</taxon>
        <taxon>Decapoda</taxon>
        <taxon>Pleocyemata</taxon>
        <taxon>Brachyura</taxon>
        <taxon>Eubrachyura</taxon>
        <taxon>Portunoidea</taxon>
        <taxon>Portunidae</taxon>
        <taxon>Portuninae</taxon>
        <taxon>Portunus</taxon>
    </lineage>
</organism>
<reference evidence="2 3" key="1">
    <citation type="submission" date="2019-05" db="EMBL/GenBank/DDBJ databases">
        <title>Another draft genome of Portunus trituberculatus and its Hox gene families provides insights of decapod evolution.</title>
        <authorList>
            <person name="Jeong J.-H."/>
            <person name="Song I."/>
            <person name="Kim S."/>
            <person name="Choi T."/>
            <person name="Kim D."/>
            <person name="Ryu S."/>
            <person name="Kim W."/>
        </authorList>
    </citation>
    <scope>NUCLEOTIDE SEQUENCE [LARGE SCALE GENOMIC DNA]</scope>
    <source>
        <tissue evidence="2">Muscle</tissue>
    </source>
</reference>
<evidence type="ECO:0000313" key="2">
    <source>
        <dbReference type="EMBL" id="MPC78571.1"/>
    </source>
</evidence>
<comment type="caution">
    <text evidence="2">The sequence shown here is derived from an EMBL/GenBank/DDBJ whole genome shotgun (WGS) entry which is preliminary data.</text>
</comment>
<evidence type="ECO:0000313" key="3">
    <source>
        <dbReference type="Proteomes" id="UP000324222"/>
    </source>
</evidence>
<gene>
    <name evidence="2" type="ORF">E2C01_073060</name>
</gene>
<feature type="compositionally biased region" description="Polar residues" evidence="1">
    <location>
        <begin position="47"/>
        <end position="58"/>
    </location>
</feature>
<dbReference type="AlphaFoldDB" id="A0A5B7HZS5"/>
<dbReference type="EMBL" id="VSRR010048769">
    <property type="protein sequence ID" value="MPC78571.1"/>
    <property type="molecule type" value="Genomic_DNA"/>
</dbReference>
<feature type="region of interest" description="Disordered" evidence="1">
    <location>
        <begin position="45"/>
        <end position="95"/>
    </location>
</feature>
<name>A0A5B7HZS5_PORTR</name>
<evidence type="ECO:0000256" key="1">
    <source>
        <dbReference type="SAM" id="MobiDB-lite"/>
    </source>
</evidence>
<keyword evidence="3" id="KW-1185">Reference proteome</keyword>